<feature type="region of interest" description="Disordered" evidence="7">
    <location>
        <begin position="706"/>
        <end position="737"/>
    </location>
</feature>
<dbReference type="GO" id="GO:0006355">
    <property type="term" value="P:regulation of DNA-templated transcription"/>
    <property type="evidence" value="ECO:0007669"/>
    <property type="project" value="UniProtKB-ARBA"/>
</dbReference>
<evidence type="ECO:0000256" key="4">
    <source>
        <dbReference type="ARBA" id="ARBA00023125"/>
    </source>
</evidence>
<organism evidence="9 10">
    <name type="scientific">Taxus chinensis</name>
    <name type="common">Chinese yew</name>
    <name type="synonym">Taxus wallichiana var. chinensis</name>
    <dbReference type="NCBI Taxonomy" id="29808"/>
    <lineage>
        <taxon>Eukaryota</taxon>
        <taxon>Viridiplantae</taxon>
        <taxon>Streptophyta</taxon>
        <taxon>Embryophyta</taxon>
        <taxon>Tracheophyta</taxon>
        <taxon>Spermatophyta</taxon>
        <taxon>Pinopsida</taxon>
        <taxon>Pinidae</taxon>
        <taxon>Conifers II</taxon>
        <taxon>Cupressales</taxon>
        <taxon>Taxaceae</taxon>
        <taxon>Taxus</taxon>
    </lineage>
</organism>
<evidence type="ECO:0000256" key="7">
    <source>
        <dbReference type="SAM" id="MobiDB-lite"/>
    </source>
</evidence>
<feature type="compositionally biased region" description="Basic and acidic residues" evidence="7">
    <location>
        <begin position="721"/>
        <end position="734"/>
    </location>
</feature>
<evidence type="ECO:0000256" key="2">
    <source>
        <dbReference type="ARBA" id="ARBA00022737"/>
    </source>
</evidence>
<reference evidence="9 10" key="1">
    <citation type="journal article" date="2021" name="Nat. Plants">
        <title>The Taxus genome provides insights into paclitaxel biosynthesis.</title>
        <authorList>
            <person name="Xiong X."/>
            <person name="Gou J."/>
            <person name="Liao Q."/>
            <person name="Li Y."/>
            <person name="Zhou Q."/>
            <person name="Bi G."/>
            <person name="Li C."/>
            <person name="Du R."/>
            <person name="Wang X."/>
            <person name="Sun T."/>
            <person name="Guo L."/>
            <person name="Liang H."/>
            <person name="Lu P."/>
            <person name="Wu Y."/>
            <person name="Zhang Z."/>
            <person name="Ro D.K."/>
            <person name="Shang Y."/>
            <person name="Huang S."/>
            <person name="Yan J."/>
        </authorList>
    </citation>
    <scope>NUCLEOTIDE SEQUENCE [LARGE SCALE GENOMIC DNA]</scope>
    <source>
        <strain evidence="9">Ta-2019</strain>
    </source>
</reference>
<dbReference type="PANTHER" id="PTHR21654:SF84">
    <property type="entry name" value="SI:DKEY-66I24.7"/>
    <property type="match status" value="1"/>
</dbReference>
<comment type="caution">
    <text evidence="9">The sequence shown here is derived from an EMBL/GenBank/DDBJ whole genome shotgun (WGS) entry which is preliminary data.</text>
</comment>
<evidence type="ECO:0000313" key="10">
    <source>
        <dbReference type="Proteomes" id="UP000824469"/>
    </source>
</evidence>
<keyword evidence="4" id="KW-0238">DNA-binding</keyword>
<name>A0AA38GQH9_TAXCH</name>
<keyword evidence="10" id="KW-1185">Reference proteome</keyword>
<feature type="region of interest" description="Disordered" evidence="7">
    <location>
        <begin position="640"/>
        <end position="666"/>
    </location>
</feature>
<keyword evidence="5" id="KW-0804">Transcription</keyword>
<dbReference type="PROSITE" id="PS50090">
    <property type="entry name" value="MYB_LIKE"/>
    <property type="match status" value="2"/>
</dbReference>
<dbReference type="Proteomes" id="UP000824469">
    <property type="component" value="Unassembled WGS sequence"/>
</dbReference>
<gene>
    <name evidence="9" type="ORF">KI387_006676</name>
</gene>
<dbReference type="SMART" id="SM00717">
    <property type="entry name" value="SANT"/>
    <property type="match status" value="2"/>
</dbReference>
<evidence type="ECO:0000256" key="1">
    <source>
        <dbReference type="ARBA" id="ARBA00004123"/>
    </source>
</evidence>
<feature type="compositionally biased region" description="Polar residues" evidence="7">
    <location>
        <begin position="651"/>
        <end position="666"/>
    </location>
</feature>
<dbReference type="InterPro" id="IPR001005">
    <property type="entry name" value="SANT/Myb"/>
</dbReference>
<evidence type="ECO:0000259" key="8">
    <source>
        <dbReference type="PROSITE" id="PS50090"/>
    </source>
</evidence>
<keyword evidence="6" id="KW-0539">Nucleus</keyword>
<dbReference type="FunFam" id="1.10.10.60:FF:000092">
    <property type="entry name" value="Trihelix transcription factor GT-2"/>
    <property type="match status" value="1"/>
</dbReference>
<feature type="compositionally biased region" description="Low complexity" evidence="7">
    <location>
        <begin position="582"/>
        <end position="592"/>
    </location>
</feature>
<dbReference type="FunFam" id="1.10.10.60:FF:000061">
    <property type="entry name" value="Trihelix transcription factor GT-2"/>
    <property type="match status" value="1"/>
</dbReference>
<dbReference type="GO" id="GO:0003677">
    <property type="term" value="F:DNA binding"/>
    <property type="evidence" value="ECO:0007669"/>
    <property type="project" value="UniProtKB-KW"/>
</dbReference>
<dbReference type="InterPro" id="IPR044822">
    <property type="entry name" value="Myb_DNA-bind_4"/>
</dbReference>
<feature type="domain" description="Myb-like" evidence="8">
    <location>
        <begin position="457"/>
        <end position="514"/>
    </location>
</feature>
<feature type="domain" description="Myb-like" evidence="8">
    <location>
        <begin position="168"/>
        <end position="226"/>
    </location>
</feature>
<protein>
    <recommendedName>
        <fullName evidence="8">Myb-like domain-containing protein</fullName>
    </recommendedName>
</protein>
<comment type="subcellular location">
    <subcellularLocation>
        <location evidence="1">Nucleus</location>
    </subcellularLocation>
</comment>
<proteinExistence type="predicted"/>
<feature type="region of interest" description="Disordered" evidence="7">
    <location>
        <begin position="554"/>
        <end position="603"/>
    </location>
</feature>
<evidence type="ECO:0000256" key="3">
    <source>
        <dbReference type="ARBA" id="ARBA00023015"/>
    </source>
</evidence>
<dbReference type="GO" id="GO:0005634">
    <property type="term" value="C:nucleus"/>
    <property type="evidence" value="ECO:0007669"/>
    <property type="project" value="UniProtKB-SubCell"/>
</dbReference>
<dbReference type="Gene3D" id="1.10.10.60">
    <property type="entry name" value="Homeodomain-like"/>
    <property type="match status" value="2"/>
</dbReference>
<keyword evidence="3" id="KW-0805">Transcription regulation</keyword>
<dbReference type="CDD" id="cd12203">
    <property type="entry name" value="GT1"/>
    <property type="match status" value="2"/>
</dbReference>
<dbReference type="Pfam" id="PF13837">
    <property type="entry name" value="Myb_DNA-bind_4"/>
    <property type="match status" value="2"/>
</dbReference>
<dbReference type="OMA" id="FMVEGCS"/>
<feature type="region of interest" description="Disordered" evidence="7">
    <location>
        <begin position="295"/>
        <end position="333"/>
    </location>
</feature>
<sequence length="755" mass="84889">MQSGGGQYGVPGIQQFMVEGCSPHGLFAALSTTTSTSSHHHDNINTSAIAHHHLQPQHINQHLHIQQQQQQSFQNQRLQQQQLGMQAAVAAEAPGEARPRDLIGLGDKTNKIFGFREATTPGGGGGSSSVNIHGVSDQVATHVIQQHQQQQPLTDDDGDGERGGGGINRWPMEETLALLRIRSQMDSNFRDSNVKGPLWENVSRKLAELGYHRSAKKCKEKFENVNKYHKKTKDGRMGRQDGKSYRYFNELEALSNTIRHHLGTRPDRGFNDIQEGDQLHQSMIMAAETSNAALNISSGTNNTSEEEDEYDNKNNGSIVKSSPPPSRIKKRKRKQHFQSMAIFFESLVKQLMEHQEELHRKFLEAIERREQERLNREEAWRRQEMARLTRETEIRAQEQALASTREAALVAFLQKFTGEDLKLPTAATEDHHRQDAAAVQEEQLEKDAMSDPCNSKRWPKPEVQSLIRLRSSMEARFQEPGVKGPLWEEISSGMACLGFHRSAKRCKEKWENINKYFRKTKDSMKKRPENAKTCPYFHQLDALYGKGLLASSAAGTNKAKGHGHSSDTLMLDQGGGDDGDTNDNNNNSNGNIGEDDEVEVQAQTRSDSELLAIMPADHNQPAAASAVMKNNAEHFFQEDHAAHQSPKRLKTNNSQAPNSLGLSFELSGTSKLHPSLDGHKKATNMERLVKEMLEMQQQKFLDDFERREQEQDRQQGMNNHGQDRQQGETQDERSQSALMALVHKLTVNAADYAAQ</sequence>
<keyword evidence="2" id="KW-0677">Repeat</keyword>
<evidence type="ECO:0000313" key="9">
    <source>
        <dbReference type="EMBL" id="KAH9326498.1"/>
    </source>
</evidence>
<feature type="region of interest" description="Disordered" evidence="7">
    <location>
        <begin position="143"/>
        <end position="169"/>
    </location>
</feature>
<dbReference type="EMBL" id="JAHRHJ020000002">
    <property type="protein sequence ID" value="KAH9326498.1"/>
    <property type="molecule type" value="Genomic_DNA"/>
</dbReference>
<evidence type="ECO:0000256" key="5">
    <source>
        <dbReference type="ARBA" id="ARBA00023163"/>
    </source>
</evidence>
<evidence type="ECO:0000256" key="6">
    <source>
        <dbReference type="ARBA" id="ARBA00023242"/>
    </source>
</evidence>
<dbReference type="PANTHER" id="PTHR21654">
    <property type="entry name" value="FI21293P1"/>
    <property type="match status" value="1"/>
</dbReference>
<accession>A0AA38GQH9</accession>
<dbReference type="AlphaFoldDB" id="A0AA38GQH9"/>